<keyword evidence="3" id="KW-1185">Reference proteome</keyword>
<feature type="transmembrane region" description="Helical" evidence="1">
    <location>
        <begin position="142"/>
        <end position="164"/>
    </location>
</feature>
<keyword evidence="1" id="KW-0472">Membrane</keyword>
<proteinExistence type="predicted"/>
<accession>A0ABU1K2J7</accession>
<evidence type="ECO:0000313" key="3">
    <source>
        <dbReference type="Proteomes" id="UP001257659"/>
    </source>
</evidence>
<keyword evidence="1" id="KW-1133">Transmembrane helix</keyword>
<feature type="transmembrane region" description="Helical" evidence="1">
    <location>
        <begin position="116"/>
        <end position="135"/>
    </location>
</feature>
<evidence type="ECO:0000313" key="2">
    <source>
        <dbReference type="EMBL" id="MDR6299834.1"/>
    </source>
</evidence>
<sequence>MRTLSAENIQFIQNYLKNSDVVFIDVRLEMTDHVASAIEEKLNKNPELEFYDAFKTYMLQHKKELLKSTSKHRWDLDKKALRIIGKNMFHPLIAGLFFLFLGVFYIVGFPENSFEFLWIPASLISSVYILPLIIYRYLKISFVHHLVLLVHWINYVIVQLFLRANTENELLFNSIIIITFWFNLSAIKTLIESFRYYKTKFKKA</sequence>
<keyword evidence="1" id="KW-0812">Transmembrane</keyword>
<organism evidence="2 3">
    <name type="scientific">Mesonia maritima</name>
    <dbReference type="NCBI Taxonomy" id="1793873"/>
    <lineage>
        <taxon>Bacteria</taxon>
        <taxon>Pseudomonadati</taxon>
        <taxon>Bacteroidota</taxon>
        <taxon>Flavobacteriia</taxon>
        <taxon>Flavobacteriales</taxon>
        <taxon>Flavobacteriaceae</taxon>
        <taxon>Mesonia</taxon>
    </lineage>
</organism>
<evidence type="ECO:0000256" key="1">
    <source>
        <dbReference type="SAM" id="Phobius"/>
    </source>
</evidence>
<gene>
    <name evidence="2" type="ORF">GGR31_000450</name>
</gene>
<comment type="caution">
    <text evidence="2">The sequence shown here is derived from an EMBL/GenBank/DDBJ whole genome shotgun (WGS) entry which is preliminary data.</text>
</comment>
<dbReference type="RefSeq" id="WP_309726819.1">
    <property type="nucleotide sequence ID" value="NZ_JAVDQA010000001.1"/>
</dbReference>
<feature type="transmembrane region" description="Helical" evidence="1">
    <location>
        <begin position="170"/>
        <end position="191"/>
    </location>
</feature>
<protein>
    <submittedName>
        <fullName evidence="2">Uncharacterized protein</fullName>
    </submittedName>
</protein>
<reference evidence="2 3" key="1">
    <citation type="submission" date="2023-07" db="EMBL/GenBank/DDBJ databases">
        <title>Genomic Encyclopedia of Type Strains, Phase IV (KMG-IV): sequencing the most valuable type-strain genomes for metagenomic binning, comparative biology and taxonomic classification.</title>
        <authorList>
            <person name="Goeker M."/>
        </authorList>
    </citation>
    <scope>NUCLEOTIDE SEQUENCE [LARGE SCALE GENOMIC DNA]</scope>
    <source>
        <strain evidence="2 3">DSM 102814</strain>
    </source>
</reference>
<name>A0ABU1K2J7_9FLAO</name>
<dbReference type="Proteomes" id="UP001257659">
    <property type="component" value="Unassembled WGS sequence"/>
</dbReference>
<dbReference type="EMBL" id="JAVDQA010000001">
    <property type="protein sequence ID" value="MDR6299834.1"/>
    <property type="molecule type" value="Genomic_DNA"/>
</dbReference>
<feature type="transmembrane region" description="Helical" evidence="1">
    <location>
        <begin position="88"/>
        <end position="110"/>
    </location>
</feature>